<evidence type="ECO:0000313" key="2">
    <source>
        <dbReference type="EMBL" id="GAA0397254.1"/>
    </source>
</evidence>
<evidence type="ECO:0000256" key="1">
    <source>
        <dbReference type="ARBA" id="ARBA00006479"/>
    </source>
</evidence>
<proteinExistence type="inferred from homology"/>
<dbReference type="Pfam" id="PF00480">
    <property type="entry name" value="ROK"/>
    <property type="match status" value="1"/>
</dbReference>
<dbReference type="InterPro" id="IPR043129">
    <property type="entry name" value="ATPase_NBD"/>
</dbReference>
<comment type="caution">
    <text evidence="2">The sequence shown here is derived from an EMBL/GenBank/DDBJ whole genome shotgun (WGS) entry which is preliminary data.</text>
</comment>
<accession>A0ABN0YJ25</accession>
<name>A0ABN0YJ25_9BACL</name>
<dbReference type="Gene3D" id="3.30.420.40">
    <property type="match status" value="2"/>
</dbReference>
<protein>
    <submittedName>
        <fullName evidence="2">ROK family protein</fullName>
    </submittedName>
</protein>
<organism evidence="2 3">
    <name type="scientific">Paenibacillus motobuensis</name>
    <dbReference type="NCBI Taxonomy" id="295324"/>
    <lineage>
        <taxon>Bacteria</taxon>
        <taxon>Bacillati</taxon>
        <taxon>Bacillota</taxon>
        <taxon>Bacilli</taxon>
        <taxon>Bacillales</taxon>
        <taxon>Paenibacillaceae</taxon>
        <taxon>Paenibacillus</taxon>
    </lineage>
</organism>
<dbReference type="CDD" id="cd24068">
    <property type="entry name" value="ASKHA_NBD_ROK_FnNanK-like"/>
    <property type="match status" value="1"/>
</dbReference>
<gene>
    <name evidence="2" type="ORF">GCM10008933_29770</name>
</gene>
<sequence>MRHSEEVAIGLDIGGTNIKSGIVNAKGEVIHHSILPTKAYEGGEALLSRIAEITTEMERYSGSKGWKVAGVGIGTAGQVNSRTGIVMGATANLPGWSGMELGERLQSQTGLSVLVDNDANAMAFGEAWVGSGRRWKDFICITLGTGIGGCLIIDHRPYPGRDGFAGEIGHHVINLDGYPCNCGRTGCWEQYASATGLMRLVKEAGLELAEVHKPEMAFAFAQSGNEAAIHVLKQYTGYIAAGLANMVHIFNPEGIVIGGAITRQGDFLLNPVRNQLSQQLLPVFRERAEEIEVVAASLGDNGGVVGAVAGYFI</sequence>
<dbReference type="RefSeq" id="WP_343862482.1">
    <property type="nucleotide sequence ID" value="NZ_BAAACX010000013.1"/>
</dbReference>
<dbReference type="Proteomes" id="UP001500340">
    <property type="component" value="Unassembled WGS sequence"/>
</dbReference>
<evidence type="ECO:0000313" key="3">
    <source>
        <dbReference type="Proteomes" id="UP001500340"/>
    </source>
</evidence>
<comment type="similarity">
    <text evidence="1">Belongs to the ROK (NagC/XylR) family.</text>
</comment>
<keyword evidence="3" id="KW-1185">Reference proteome</keyword>
<dbReference type="PANTHER" id="PTHR18964:SF149">
    <property type="entry name" value="BIFUNCTIONAL UDP-N-ACETYLGLUCOSAMINE 2-EPIMERASE_N-ACETYLMANNOSAMINE KINASE"/>
    <property type="match status" value="1"/>
</dbReference>
<dbReference type="PANTHER" id="PTHR18964">
    <property type="entry name" value="ROK (REPRESSOR, ORF, KINASE) FAMILY"/>
    <property type="match status" value="1"/>
</dbReference>
<dbReference type="SUPFAM" id="SSF53067">
    <property type="entry name" value="Actin-like ATPase domain"/>
    <property type="match status" value="1"/>
</dbReference>
<reference evidence="2 3" key="1">
    <citation type="journal article" date="2019" name="Int. J. Syst. Evol. Microbiol.">
        <title>The Global Catalogue of Microorganisms (GCM) 10K type strain sequencing project: providing services to taxonomists for standard genome sequencing and annotation.</title>
        <authorList>
            <consortium name="The Broad Institute Genomics Platform"/>
            <consortium name="The Broad Institute Genome Sequencing Center for Infectious Disease"/>
            <person name="Wu L."/>
            <person name="Ma J."/>
        </authorList>
    </citation>
    <scope>NUCLEOTIDE SEQUENCE [LARGE SCALE GENOMIC DNA]</scope>
    <source>
        <strain evidence="2 3">JCM 12774</strain>
    </source>
</reference>
<dbReference type="EMBL" id="BAAACX010000013">
    <property type="protein sequence ID" value="GAA0397254.1"/>
    <property type="molecule type" value="Genomic_DNA"/>
</dbReference>
<dbReference type="InterPro" id="IPR000600">
    <property type="entry name" value="ROK"/>
</dbReference>